<evidence type="ECO:0000256" key="3">
    <source>
        <dbReference type="ARBA" id="ARBA00012374"/>
    </source>
</evidence>
<name>A0A845F9I6_9BACI</name>
<comment type="subcellular location">
    <subcellularLocation>
        <location evidence="1">Cell membrane</location>
        <topology evidence="1">Multi-pass membrane protein</topology>
    </subcellularLocation>
</comment>
<gene>
    <name evidence="18" type="ORF">GLW00_05665</name>
</gene>
<dbReference type="GO" id="GO:0071555">
    <property type="term" value="P:cell wall organization"/>
    <property type="evidence" value="ECO:0007669"/>
    <property type="project" value="UniProtKB-KW"/>
</dbReference>
<evidence type="ECO:0000256" key="16">
    <source>
        <dbReference type="ARBA" id="ARBA00047594"/>
    </source>
</evidence>
<sequence length="95" mass="10866">MGLSQGTATNFTFIKAVPIMLVASMLSLVNQPAYFQWSFDPYFAVGFLCAFLFALLSIRFSLKLLRSVFYIFKTKRTELQVLSPFSHLHFSLKNT</sequence>
<proteinExistence type="inferred from homology"/>
<dbReference type="AlphaFoldDB" id="A0A845F9I6"/>
<evidence type="ECO:0000256" key="6">
    <source>
        <dbReference type="ARBA" id="ARBA00022692"/>
    </source>
</evidence>
<evidence type="ECO:0000256" key="14">
    <source>
        <dbReference type="ARBA" id="ARBA00032707"/>
    </source>
</evidence>
<dbReference type="InterPro" id="IPR003824">
    <property type="entry name" value="UppP"/>
</dbReference>
<dbReference type="GO" id="GO:0008360">
    <property type="term" value="P:regulation of cell shape"/>
    <property type="evidence" value="ECO:0007669"/>
    <property type="project" value="UniProtKB-KW"/>
</dbReference>
<keyword evidence="6 17" id="KW-0812">Transmembrane</keyword>
<keyword evidence="12" id="KW-0046">Antibiotic resistance</keyword>
<keyword evidence="11 17" id="KW-0472">Membrane</keyword>
<evidence type="ECO:0000256" key="1">
    <source>
        <dbReference type="ARBA" id="ARBA00004651"/>
    </source>
</evidence>
<comment type="similarity">
    <text evidence="2">Belongs to the UppP family.</text>
</comment>
<dbReference type="GO" id="GO:0050380">
    <property type="term" value="F:undecaprenyl-diphosphatase activity"/>
    <property type="evidence" value="ECO:0007669"/>
    <property type="project" value="UniProtKB-EC"/>
</dbReference>
<evidence type="ECO:0000256" key="2">
    <source>
        <dbReference type="ARBA" id="ARBA00010621"/>
    </source>
</evidence>
<evidence type="ECO:0000256" key="10">
    <source>
        <dbReference type="ARBA" id="ARBA00022989"/>
    </source>
</evidence>
<evidence type="ECO:0000256" key="13">
    <source>
        <dbReference type="ARBA" id="ARBA00023316"/>
    </source>
</evidence>
<keyword evidence="13" id="KW-0961">Cell wall biogenesis/degradation</keyword>
<evidence type="ECO:0000256" key="7">
    <source>
        <dbReference type="ARBA" id="ARBA00022801"/>
    </source>
</evidence>
<comment type="catalytic activity">
    <reaction evidence="16">
        <text>di-trans,octa-cis-undecaprenyl diphosphate + H2O = di-trans,octa-cis-undecaprenyl phosphate + phosphate + H(+)</text>
        <dbReference type="Rhea" id="RHEA:28094"/>
        <dbReference type="ChEBI" id="CHEBI:15377"/>
        <dbReference type="ChEBI" id="CHEBI:15378"/>
        <dbReference type="ChEBI" id="CHEBI:43474"/>
        <dbReference type="ChEBI" id="CHEBI:58405"/>
        <dbReference type="ChEBI" id="CHEBI:60392"/>
        <dbReference type="EC" id="3.6.1.27"/>
    </reaction>
</comment>
<organism evidence="18 19">
    <name type="scientific">Halobacillus litoralis</name>
    <dbReference type="NCBI Taxonomy" id="45668"/>
    <lineage>
        <taxon>Bacteria</taxon>
        <taxon>Bacillati</taxon>
        <taxon>Bacillota</taxon>
        <taxon>Bacilli</taxon>
        <taxon>Bacillales</taxon>
        <taxon>Bacillaceae</taxon>
        <taxon>Halobacillus</taxon>
    </lineage>
</organism>
<keyword evidence="5" id="KW-1003">Cell membrane</keyword>
<comment type="caution">
    <text evidence="18">The sequence shown here is derived from an EMBL/GenBank/DDBJ whole genome shotgun (WGS) entry which is preliminary data.</text>
</comment>
<evidence type="ECO:0000256" key="5">
    <source>
        <dbReference type="ARBA" id="ARBA00022475"/>
    </source>
</evidence>
<dbReference type="EMBL" id="WMFA01000002">
    <property type="protein sequence ID" value="MYL70325.1"/>
    <property type="molecule type" value="Genomic_DNA"/>
</dbReference>
<evidence type="ECO:0000256" key="12">
    <source>
        <dbReference type="ARBA" id="ARBA00023251"/>
    </source>
</evidence>
<evidence type="ECO:0000256" key="4">
    <source>
        <dbReference type="ARBA" id="ARBA00021581"/>
    </source>
</evidence>
<dbReference type="GO" id="GO:0005886">
    <property type="term" value="C:plasma membrane"/>
    <property type="evidence" value="ECO:0007669"/>
    <property type="project" value="UniProtKB-SubCell"/>
</dbReference>
<dbReference type="RefSeq" id="WP_369126782.1">
    <property type="nucleotide sequence ID" value="NZ_WMFA01000002.1"/>
</dbReference>
<keyword evidence="8" id="KW-0133">Cell shape</keyword>
<dbReference type="Proteomes" id="UP000450457">
    <property type="component" value="Unassembled WGS sequence"/>
</dbReference>
<evidence type="ECO:0000256" key="17">
    <source>
        <dbReference type="SAM" id="Phobius"/>
    </source>
</evidence>
<evidence type="ECO:0000313" key="19">
    <source>
        <dbReference type="Proteomes" id="UP000450457"/>
    </source>
</evidence>
<dbReference type="GO" id="GO:0046677">
    <property type="term" value="P:response to antibiotic"/>
    <property type="evidence" value="ECO:0007669"/>
    <property type="project" value="UniProtKB-KW"/>
</dbReference>
<feature type="transmembrane region" description="Helical" evidence="17">
    <location>
        <begin position="12"/>
        <end position="30"/>
    </location>
</feature>
<protein>
    <recommendedName>
        <fullName evidence="4">Undecaprenyl-diphosphatase</fullName>
        <ecNumber evidence="3">3.6.1.27</ecNumber>
    </recommendedName>
    <alternativeName>
        <fullName evidence="15">Bacitracin resistance protein</fullName>
    </alternativeName>
    <alternativeName>
        <fullName evidence="14">Undecaprenyl pyrophosphate phosphatase</fullName>
    </alternativeName>
</protein>
<keyword evidence="10 17" id="KW-1133">Transmembrane helix</keyword>
<evidence type="ECO:0000256" key="11">
    <source>
        <dbReference type="ARBA" id="ARBA00023136"/>
    </source>
</evidence>
<evidence type="ECO:0000256" key="15">
    <source>
        <dbReference type="ARBA" id="ARBA00032932"/>
    </source>
</evidence>
<keyword evidence="9" id="KW-0573">Peptidoglycan synthesis</keyword>
<evidence type="ECO:0000256" key="9">
    <source>
        <dbReference type="ARBA" id="ARBA00022984"/>
    </source>
</evidence>
<keyword evidence="7" id="KW-0378">Hydrolase</keyword>
<reference evidence="18 19" key="1">
    <citation type="submission" date="2019-11" db="EMBL/GenBank/DDBJ databases">
        <title>Genome sequences of 17 halophilic strains isolated from different environments.</title>
        <authorList>
            <person name="Furrow R.E."/>
        </authorList>
    </citation>
    <scope>NUCLEOTIDE SEQUENCE [LARGE SCALE GENOMIC DNA]</scope>
    <source>
        <strain evidence="18 19">SL-4</strain>
    </source>
</reference>
<dbReference type="Pfam" id="PF02673">
    <property type="entry name" value="BacA"/>
    <property type="match status" value="1"/>
</dbReference>
<evidence type="ECO:0000256" key="8">
    <source>
        <dbReference type="ARBA" id="ARBA00022960"/>
    </source>
</evidence>
<dbReference type="GeneID" id="92289292"/>
<dbReference type="GO" id="GO:0009252">
    <property type="term" value="P:peptidoglycan biosynthetic process"/>
    <property type="evidence" value="ECO:0007669"/>
    <property type="project" value="UniProtKB-KW"/>
</dbReference>
<accession>A0A845F9I6</accession>
<feature type="transmembrane region" description="Helical" evidence="17">
    <location>
        <begin position="42"/>
        <end position="62"/>
    </location>
</feature>
<dbReference type="EC" id="3.6.1.27" evidence="3"/>
<evidence type="ECO:0000313" key="18">
    <source>
        <dbReference type="EMBL" id="MYL70325.1"/>
    </source>
</evidence>